<dbReference type="PANTHER" id="PTHR46623">
    <property type="entry name" value="CARBOXYMETHYLENEBUTENOLIDASE-RELATED"/>
    <property type="match status" value="1"/>
</dbReference>
<evidence type="ECO:0000313" key="3">
    <source>
        <dbReference type="Proteomes" id="UP000652567"/>
    </source>
</evidence>
<feature type="domain" description="Dienelactone hydrolase" evidence="1">
    <location>
        <begin position="62"/>
        <end position="289"/>
    </location>
</feature>
<dbReference type="InterPro" id="IPR051049">
    <property type="entry name" value="Dienelactone_hydrolase-like"/>
</dbReference>
<dbReference type="InterPro" id="IPR029058">
    <property type="entry name" value="AB_hydrolase_fold"/>
</dbReference>
<dbReference type="GO" id="GO:0016787">
    <property type="term" value="F:hydrolase activity"/>
    <property type="evidence" value="ECO:0007669"/>
    <property type="project" value="UniProtKB-KW"/>
</dbReference>
<accession>A0A928YT43</accession>
<keyword evidence="2" id="KW-0378">Hydrolase</keyword>
<gene>
    <name evidence="2" type="ORF">C4F51_01715</name>
</gene>
<sequence>MCDEDSFKESGSEEGNAFNRRQFTRLAASGTFIAMMPSLATANAKTLSESEVTIKTPDGEADAYFVHPTEGKHPAILVWPDILGLRPAFRAMGKRLAEAGYAVLVINPYYRTAKAPVVPEGASFRDESIRARVRPMADQLNAQTHVTDARAFVSFIDQQPAVETQRKIGTIGYCMGGPIVMRTAAAIPERIGAVGSFHGGGLATDKEDSPHLLIPTMKAGFLIAIAQNDHEKDTNVKDILIDSFKQAKLPAEVEVYEGAMHGWCVLDSPAYDHDQAEKAWQRMLALFEKSL</sequence>
<reference evidence="2" key="1">
    <citation type="submission" date="2018-07" db="EMBL/GenBank/DDBJ databases">
        <title>Genome assembly of strain Ka43.</title>
        <authorList>
            <person name="Kukolya J."/>
            <person name="Nagy I."/>
            <person name="Horvath B."/>
            <person name="Toth A."/>
        </authorList>
    </citation>
    <scope>NUCLEOTIDE SEQUENCE</scope>
    <source>
        <strain evidence="2">KB43</strain>
    </source>
</reference>
<dbReference type="Pfam" id="PF01738">
    <property type="entry name" value="DLH"/>
    <property type="match status" value="1"/>
</dbReference>
<dbReference type="RefSeq" id="WP_193906602.1">
    <property type="nucleotide sequence ID" value="NZ_PRDL01000001.1"/>
</dbReference>
<protein>
    <submittedName>
        <fullName evidence="2">Dienelactone hydrolase family protein</fullName>
    </submittedName>
</protein>
<name>A0A928YT43_9GAMM</name>
<proteinExistence type="predicted"/>
<evidence type="ECO:0000313" key="2">
    <source>
        <dbReference type="EMBL" id="MBE8715905.1"/>
    </source>
</evidence>
<comment type="caution">
    <text evidence="2">The sequence shown here is derived from an EMBL/GenBank/DDBJ whole genome shotgun (WGS) entry which is preliminary data.</text>
</comment>
<dbReference type="EMBL" id="PRDL01000001">
    <property type="protein sequence ID" value="MBE8715905.1"/>
    <property type="molecule type" value="Genomic_DNA"/>
</dbReference>
<dbReference type="AlphaFoldDB" id="A0A928YT43"/>
<keyword evidence="3" id="KW-1185">Reference proteome</keyword>
<dbReference type="SUPFAM" id="SSF53474">
    <property type="entry name" value="alpha/beta-Hydrolases"/>
    <property type="match status" value="1"/>
</dbReference>
<dbReference type="PANTHER" id="PTHR46623:SF10">
    <property type="entry name" value="CARBOXYMETHYLENEBUTENOLIDASE HOMOLOG"/>
    <property type="match status" value="1"/>
</dbReference>
<dbReference type="Gene3D" id="3.40.50.1820">
    <property type="entry name" value="alpha/beta hydrolase"/>
    <property type="match status" value="1"/>
</dbReference>
<organism evidence="2 3">
    <name type="scientific">Cellvibrio polysaccharolyticus</name>
    <dbReference type="NCBI Taxonomy" id="2082724"/>
    <lineage>
        <taxon>Bacteria</taxon>
        <taxon>Pseudomonadati</taxon>
        <taxon>Pseudomonadota</taxon>
        <taxon>Gammaproteobacteria</taxon>
        <taxon>Cellvibrionales</taxon>
        <taxon>Cellvibrionaceae</taxon>
        <taxon>Cellvibrio</taxon>
    </lineage>
</organism>
<evidence type="ECO:0000259" key="1">
    <source>
        <dbReference type="Pfam" id="PF01738"/>
    </source>
</evidence>
<dbReference type="Proteomes" id="UP000652567">
    <property type="component" value="Unassembled WGS sequence"/>
</dbReference>
<dbReference type="InterPro" id="IPR002925">
    <property type="entry name" value="Dienelactn_hydro"/>
</dbReference>